<name>A0AAV7DY67_ARIFI</name>
<comment type="caution">
    <text evidence="5">The sequence shown here is derived from an EMBL/GenBank/DDBJ whole genome shotgun (WGS) entry which is preliminary data.</text>
</comment>
<proteinExistence type="inferred from homology"/>
<evidence type="ECO:0000313" key="6">
    <source>
        <dbReference type="Proteomes" id="UP000825729"/>
    </source>
</evidence>
<dbReference type="Proteomes" id="UP000825729">
    <property type="component" value="Unassembled WGS sequence"/>
</dbReference>
<sequence length="364" mass="42116">MEACGFHMYQVSIKMLISSPKVLFLGSSMEESFQQFLLQEESKTLMSEEERDFLSTLPKHEDGCFGYLYNFQGFWFHAGRVKEVERLSQHFQPLHGDVLLATPPKTGTTWLKALAFCVMNRNSHEPSNTYLEALAVNNPHELVPTMGITSPESSTPRLLHTHFPYELLPEYVKTSTSACRIVYLCRNVGDNFISSWKFFNKLRRKDLAPLPLEEAFELFCNGVTLCGPYWEHVLGYWKASRDDVDHDDDKKKNKKVLFLRYEDLQRDPQLHLKRMASFLGRPFTIEEEEQGMVSKIVEACSFQRLSSLEVNKGGVYNRFGFRNSYFYERGVVGSCAEYLTPEMMDRLRRITVEKFQGSGLNLDI</sequence>
<accession>A0AAV7DY67</accession>
<dbReference type="SUPFAM" id="SSF52540">
    <property type="entry name" value="P-loop containing nucleoside triphosphate hydrolases"/>
    <property type="match status" value="1"/>
</dbReference>
<dbReference type="EMBL" id="JAINDJ010000007">
    <property type="protein sequence ID" value="KAG9441532.1"/>
    <property type="molecule type" value="Genomic_DNA"/>
</dbReference>
<keyword evidence="6" id="KW-1185">Reference proteome</keyword>
<dbReference type="AlphaFoldDB" id="A0AAV7DY67"/>
<evidence type="ECO:0000259" key="4">
    <source>
        <dbReference type="Pfam" id="PF00685"/>
    </source>
</evidence>
<evidence type="ECO:0000256" key="3">
    <source>
        <dbReference type="RuleBase" id="RU361155"/>
    </source>
</evidence>
<protein>
    <recommendedName>
        <fullName evidence="3">Sulfotransferase</fullName>
        <ecNumber evidence="3">2.8.2.-</ecNumber>
    </recommendedName>
</protein>
<keyword evidence="2 3" id="KW-0808">Transferase</keyword>
<dbReference type="GO" id="GO:0008146">
    <property type="term" value="F:sulfotransferase activity"/>
    <property type="evidence" value="ECO:0007669"/>
    <property type="project" value="InterPro"/>
</dbReference>
<dbReference type="Gene3D" id="3.40.50.300">
    <property type="entry name" value="P-loop containing nucleotide triphosphate hydrolases"/>
    <property type="match status" value="1"/>
</dbReference>
<dbReference type="InterPro" id="IPR000863">
    <property type="entry name" value="Sulfotransferase_dom"/>
</dbReference>
<dbReference type="PANTHER" id="PTHR11783">
    <property type="entry name" value="SULFOTRANSFERASE SULT"/>
    <property type="match status" value="1"/>
</dbReference>
<gene>
    <name evidence="5" type="ORF">H6P81_017386</name>
</gene>
<dbReference type="InterPro" id="IPR027417">
    <property type="entry name" value="P-loop_NTPase"/>
</dbReference>
<reference evidence="5 6" key="1">
    <citation type="submission" date="2021-07" db="EMBL/GenBank/DDBJ databases">
        <title>The Aristolochia fimbriata genome: insights into angiosperm evolution, floral development and chemical biosynthesis.</title>
        <authorList>
            <person name="Jiao Y."/>
        </authorList>
    </citation>
    <scope>NUCLEOTIDE SEQUENCE [LARGE SCALE GENOMIC DNA]</scope>
    <source>
        <strain evidence="5">IBCAS-2021</strain>
        <tissue evidence="5">Leaf</tissue>
    </source>
</reference>
<evidence type="ECO:0000256" key="2">
    <source>
        <dbReference type="ARBA" id="ARBA00022679"/>
    </source>
</evidence>
<organism evidence="5 6">
    <name type="scientific">Aristolochia fimbriata</name>
    <name type="common">White veined hardy Dutchman's pipe vine</name>
    <dbReference type="NCBI Taxonomy" id="158543"/>
    <lineage>
        <taxon>Eukaryota</taxon>
        <taxon>Viridiplantae</taxon>
        <taxon>Streptophyta</taxon>
        <taxon>Embryophyta</taxon>
        <taxon>Tracheophyta</taxon>
        <taxon>Spermatophyta</taxon>
        <taxon>Magnoliopsida</taxon>
        <taxon>Magnoliidae</taxon>
        <taxon>Piperales</taxon>
        <taxon>Aristolochiaceae</taxon>
        <taxon>Aristolochia</taxon>
    </lineage>
</organism>
<dbReference type="EC" id="2.8.2.-" evidence="3"/>
<evidence type="ECO:0000313" key="5">
    <source>
        <dbReference type="EMBL" id="KAG9441532.1"/>
    </source>
</evidence>
<feature type="domain" description="Sulfotransferase" evidence="4">
    <location>
        <begin position="97"/>
        <end position="359"/>
    </location>
</feature>
<comment type="similarity">
    <text evidence="1 3">Belongs to the sulfotransferase 1 family.</text>
</comment>
<evidence type="ECO:0000256" key="1">
    <source>
        <dbReference type="ARBA" id="ARBA00005771"/>
    </source>
</evidence>
<dbReference type="Pfam" id="PF00685">
    <property type="entry name" value="Sulfotransfer_1"/>
    <property type="match status" value="1"/>
</dbReference>